<feature type="region of interest" description="Disordered" evidence="1">
    <location>
        <begin position="816"/>
        <end position="859"/>
    </location>
</feature>
<organism evidence="3 4">
    <name type="scientific">Nocardioides marmorisolisilvae</name>
    <dbReference type="NCBI Taxonomy" id="1542737"/>
    <lineage>
        <taxon>Bacteria</taxon>
        <taxon>Bacillati</taxon>
        <taxon>Actinomycetota</taxon>
        <taxon>Actinomycetes</taxon>
        <taxon>Propionibacteriales</taxon>
        <taxon>Nocardioidaceae</taxon>
        <taxon>Nocardioides</taxon>
    </lineage>
</organism>
<feature type="region of interest" description="Disordered" evidence="1">
    <location>
        <begin position="56"/>
        <end position="86"/>
    </location>
</feature>
<dbReference type="Gene3D" id="3.40.190.10">
    <property type="entry name" value="Periplasmic binding protein-like II"/>
    <property type="match status" value="1"/>
</dbReference>
<protein>
    <recommendedName>
        <fullName evidence="5">PBP domain-containing protein</fullName>
    </recommendedName>
</protein>
<evidence type="ECO:0000313" key="4">
    <source>
        <dbReference type="Proteomes" id="UP000277094"/>
    </source>
</evidence>
<dbReference type="Proteomes" id="UP000277094">
    <property type="component" value="Unassembled WGS sequence"/>
</dbReference>
<keyword evidence="2" id="KW-0732">Signal</keyword>
<feature type="chain" id="PRO_5038569032" description="PBP domain-containing protein" evidence="2">
    <location>
        <begin position="36"/>
        <end position="906"/>
    </location>
</feature>
<dbReference type="EMBL" id="RJSG01000002">
    <property type="protein sequence ID" value="RNL79983.1"/>
    <property type="molecule type" value="Genomic_DNA"/>
</dbReference>
<comment type="caution">
    <text evidence="3">The sequence shown here is derived from an EMBL/GenBank/DDBJ whole genome shotgun (WGS) entry which is preliminary data.</text>
</comment>
<evidence type="ECO:0000256" key="1">
    <source>
        <dbReference type="SAM" id="MobiDB-lite"/>
    </source>
</evidence>
<evidence type="ECO:0000313" key="3">
    <source>
        <dbReference type="EMBL" id="RNL79983.1"/>
    </source>
</evidence>
<name>A0A3N0DX12_9ACTN</name>
<gene>
    <name evidence="3" type="ORF">EFL95_13765</name>
</gene>
<keyword evidence="4" id="KW-1185">Reference proteome</keyword>
<feature type="compositionally biased region" description="Basic and acidic residues" evidence="1">
    <location>
        <begin position="60"/>
        <end position="79"/>
    </location>
</feature>
<accession>A0A3N0DX12</accession>
<dbReference type="OrthoDB" id="5107506at2"/>
<reference evidence="3 4" key="1">
    <citation type="submission" date="2018-11" db="EMBL/GenBank/DDBJ databases">
        <authorList>
            <person name="Li F."/>
        </authorList>
    </citation>
    <scope>NUCLEOTIDE SEQUENCE [LARGE SCALE GENOMIC DNA]</scope>
    <source>
        <strain evidence="3 4">KIS18-7</strain>
    </source>
</reference>
<dbReference type="AlphaFoldDB" id="A0A3N0DX12"/>
<proteinExistence type="predicted"/>
<dbReference type="RefSeq" id="WP_123234486.1">
    <property type="nucleotide sequence ID" value="NZ_RJSG01000002.1"/>
</dbReference>
<evidence type="ECO:0008006" key="5">
    <source>
        <dbReference type="Google" id="ProtNLM"/>
    </source>
</evidence>
<sequence length="906" mass="94125">MSTTLVRIRVVTALVGLAIAAAGLPAWIGTSSAAAAGAAGDGSDWSSTGLSKSSSAVTVRWDDPDDKNPGADRVPRDGRQLLPHTGGQNYDAISGSVVSQYFDYFGKDNGLGGLKMTVSQTRDLVNQSVNLDISGVKGGAPFGIPSPVSLQVFQCWGGLTDSGKPDPGAADPDPATCQVGAGDPASHGQAFALSNSRYINSDPLVPGGDWDKYFNKGGKNDVPFTALTGTKSGSTNGSDNQFFNPATTNEVSSIQVSANGTATRQFEVQTSLESAGLGCGLRRGVTSTRSCWLVVVPRVSGVLDQNGPIAPSLWAQRLQVKLGFRDIVAGCPGGQSRTLTVGSELLSIAAASWTPGLCAAKNIALGYTQLGDPVARTEFQNGAADAVLTTQPADKPAYYVPAGLSAPVIAYALSYQPNCAAQVEPYTEEQAHTCGYASVADLDADILRSGTLVRNLKLDARLVAKLLTQSYAFSIFDQEGFRRSGWMVHRPVSIAKDPEFLRLNPDLAHISPTTSSVNSLDHLVLAALRSDAASAVWDWILKDPDGRAFLNGCPDPDGLVINPFYSTRTYQGCEDQRAALAAQADADRHDTPKPASYADLPVTYPPDGSPFPLPGWQEADVQDNPPYTVFDFLPRVDSMPVAGRDVAIGYVPRSTNLCLTVLDVSCQPAPGKWTDPKSRQSGDRLGVMAITTAATAARFQLPTAQLCSSDGSHCVGADAGSLTRAAARFVDGDAPGVEKPGSTDYAAGAYPLAQPVYVGVSKTLPQAEREAYADALNYVVTTGQKPGFAPGSLPPGYAPLPKSMLAQAKAAIAALRAGSGQTSTPGSSDGPGGTQTDAPADAPSAPAGGPTAAPVTDGPQAAPQFVTLAAGTEHWPKWPLPLGLGIALIAGLAGPLIRFRNAFQIG</sequence>
<feature type="signal peptide" evidence="2">
    <location>
        <begin position="1"/>
        <end position="35"/>
    </location>
</feature>
<evidence type="ECO:0000256" key="2">
    <source>
        <dbReference type="SAM" id="SignalP"/>
    </source>
</evidence>